<dbReference type="PROSITE" id="PS51155">
    <property type="entry name" value="CHIT_BIND_RR_2"/>
    <property type="match status" value="1"/>
</dbReference>
<evidence type="ECO:0000256" key="1">
    <source>
        <dbReference type="ARBA" id="ARBA00022460"/>
    </source>
</evidence>
<sequence length="190" mass="21603">MVEFIKQIYDYIKCLSFSKQKLQLQDHPKYEFEYEVHDTHTQDDKKQWETRDGDAIKGSYSLIQPDGRIRIVTYSADSKNGFQAEVKFVGEAQHPTENFKFGKEGQSSAVPKLIESGAFQNAPIPINPMQYVPVPYTYGYTIYHTSIKQYPIENSGVGLGYTLVPVPDLNSGNIEREIQQSPNGELISKT</sequence>
<dbReference type="PANTHER" id="PTHR12236">
    <property type="entry name" value="STRUCTURAL CONTITUENT OF CUTICLE"/>
    <property type="match status" value="1"/>
</dbReference>
<reference evidence="3" key="2">
    <citation type="submission" date="2007-04" db="EMBL/GenBank/DDBJ databases">
        <title>The genome of the human body louse.</title>
        <authorList>
            <consortium name="The Human Body Louse Genome Consortium"/>
            <person name="Kirkness E."/>
            <person name="Walenz B."/>
            <person name="Hass B."/>
            <person name="Bruggner R."/>
            <person name="Strausberg R."/>
        </authorList>
    </citation>
    <scope>NUCLEOTIDE SEQUENCE</scope>
    <source>
        <strain evidence="3">USDA</strain>
    </source>
</reference>
<protein>
    <submittedName>
        <fullName evidence="3 4">Cutile protein, putative</fullName>
    </submittedName>
</protein>
<accession>E0W3J1</accession>
<proteinExistence type="predicted"/>
<evidence type="ECO:0000313" key="3">
    <source>
        <dbReference type="EMBL" id="EEB20197.1"/>
    </source>
</evidence>
<dbReference type="GO" id="GO:0005615">
    <property type="term" value="C:extracellular space"/>
    <property type="evidence" value="ECO:0007669"/>
    <property type="project" value="TreeGrafter"/>
</dbReference>
<dbReference type="Pfam" id="PF00379">
    <property type="entry name" value="Chitin_bind_4"/>
    <property type="match status" value="1"/>
</dbReference>
<dbReference type="AlphaFoldDB" id="E0W3J1"/>
<dbReference type="InterPro" id="IPR031311">
    <property type="entry name" value="CHIT_BIND_RR_consensus"/>
</dbReference>
<keyword evidence="1 2" id="KW-0193">Cuticle</keyword>
<dbReference type="EnsemblMetazoa" id="PHUM605200-RA">
    <property type="protein sequence ID" value="PHUM605200-PA"/>
    <property type="gene ID" value="PHUM605200"/>
</dbReference>
<reference evidence="3" key="1">
    <citation type="submission" date="2007-04" db="EMBL/GenBank/DDBJ databases">
        <title>Annotation of Pediculus humanus corporis strain USDA.</title>
        <authorList>
            <person name="Kirkness E."/>
            <person name="Hannick L."/>
            <person name="Hass B."/>
            <person name="Bruggner R."/>
            <person name="Lawson D."/>
            <person name="Bidwell S."/>
            <person name="Joardar V."/>
            <person name="Caler E."/>
            <person name="Walenz B."/>
            <person name="Inman J."/>
            <person name="Schobel S."/>
            <person name="Galinsky K."/>
            <person name="Amedeo P."/>
            <person name="Strausberg R."/>
        </authorList>
    </citation>
    <scope>NUCLEOTIDE SEQUENCE</scope>
    <source>
        <strain evidence="3">USDA</strain>
    </source>
</reference>
<gene>
    <name evidence="4" type="primary">8237076</name>
    <name evidence="3" type="ORF">Phum_PHUM605200</name>
</gene>
<evidence type="ECO:0000313" key="4">
    <source>
        <dbReference type="EnsemblMetazoa" id="PHUM605200-PA"/>
    </source>
</evidence>
<dbReference type="InParanoid" id="E0W3J1"/>
<name>E0W3J1_PEDHC</name>
<keyword evidence="5" id="KW-1185">Reference proteome</keyword>
<dbReference type="OrthoDB" id="6427684at2759"/>
<evidence type="ECO:0000256" key="2">
    <source>
        <dbReference type="PROSITE-ProRule" id="PRU00497"/>
    </source>
</evidence>
<organism>
    <name type="scientific">Pediculus humanus subsp. corporis</name>
    <name type="common">Body louse</name>
    <dbReference type="NCBI Taxonomy" id="121224"/>
    <lineage>
        <taxon>Eukaryota</taxon>
        <taxon>Metazoa</taxon>
        <taxon>Ecdysozoa</taxon>
        <taxon>Arthropoda</taxon>
        <taxon>Hexapoda</taxon>
        <taxon>Insecta</taxon>
        <taxon>Pterygota</taxon>
        <taxon>Neoptera</taxon>
        <taxon>Paraneoptera</taxon>
        <taxon>Psocodea</taxon>
        <taxon>Troctomorpha</taxon>
        <taxon>Phthiraptera</taxon>
        <taxon>Anoplura</taxon>
        <taxon>Pediculidae</taxon>
        <taxon>Pediculus</taxon>
    </lineage>
</organism>
<dbReference type="Proteomes" id="UP000009046">
    <property type="component" value="Unassembled WGS sequence"/>
</dbReference>
<dbReference type="GO" id="GO:0031012">
    <property type="term" value="C:extracellular matrix"/>
    <property type="evidence" value="ECO:0007669"/>
    <property type="project" value="TreeGrafter"/>
</dbReference>
<dbReference type="EMBL" id="AAZO01007402">
    <property type="status" value="NOT_ANNOTATED_CDS"/>
    <property type="molecule type" value="Genomic_DNA"/>
</dbReference>
<dbReference type="GO" id="GO:0042302">
    <property type="term" value="F:structural constituent of cuticle"/>
    <property type="evidence" value="ECO:0007669"/>
    <property type="project" value="UniProtKB-UniRule"/>
</dbReference>
<dbReference type="PRINTS" id="PR00947">
    <property type="entry name" value="CUTICLE"/>
</dbReference>
<dbReference type="PANTHER" id="PTHR12236:SF95">
    <property type="entry name" value="CUTICULAR PROTEIN 76BD, ISOFORM C-RELATED"/>
    <property type="match status" value="1"/>
</dbReference>
<dbReference type="HOGENOM" id="CLU_1429625_0_0_1"/>
<dbReference type="VEuPathDB" id="VectorBase:PHUM605200"/>
<dbReference type="CTD" id="8237076"/>
<dbReference type="InterPro" id="IPR000618">
    <property type="entry name" value="Insect_cuticle"/>
</dbReference>
<dbReference type="PROSITE" id="PS00233">
    <property type="entry name" value="CHIT_BIND_RR_1"/>
    <property type="match status" value="1"/>
</dbReference>
<dbReference type="EMBL" id="DS235882">
    <property type="protein sequence ID" value="EEB20197.1"/>
    <property type="molecule type" value="Genomic_DNA"/>
</dbReference>
<evidence type="ECO:0000313" key="5">
    <source>
        <dbReference type="Proteomes" id="UP000009046"/>
    </source>
</evidence>
<reference evidence="4" key="3">
    <citation type="submission" date="2021-02" db="UniProtKB">
        <authorList>
            <consortium name="EnsemblMetazoa"/>
        </authorList>
    </citation>
    <scope>IDENTIFICATION</scope>
    <source>
        <strain evidence="4">USDA</strain>
    </source>
</reference>
<dbReference type="GeneID" id="8237076"/>
<dbReference type="RefSeq" id="XP_002432935.1">
    <property type="nucleotide sequence ID" value="XM_002432890.1"/>
</dbReference>
<dbReference type="KEGG" id="phu:Phum_PHUM605200"/>
<dbReference type="InterPro" id="IPR051217">
    <property type="entry name" value="Insect_Cuticle_Struc_Prot"/>
</dbReference>